<name>A0ABU5SAS7_9BACT</name>
<reference evidence="1 2" key="1">
    <citation type="submission" date="2023-12" db="EMBL/GenBank/DDBJ databases">
        <title>Novel species of the genus Arcicella isolated from rivers.</title>
        <authorList>
            <person name="Lu H."/>
        </authorList>
    </citation>
    <scope>NUCLEOTIDE SEQUENCE [LARGE SCALE GENOMIC DNA]</scope>
    <source>
        <strain evidence="1 2">DC2W</strain>
    </source>
</reference>
<dbReference type="Proteomes" id="UP001303899">
    <property type="component" value="Unassembled WGS sequence"/>
</dbReference>
<organism evidence="1 2">
    <name type="scientific">Arcicella gelida</name>
    <dbReference type="NCBI Taxonomy" id="2984195"/>
    <lineage>
        <taxon>Bacteria</taxon>
        <taxon>Pseudomonadati</taxon>
        <taxon>Bacteroidota</taxon>
        <taxon>Cytophagia</taxon>
        <taxon>Cytophagales</taxon>
        <taxon>Flectobacillaceae</taxon>
        <taxon>Arcicella</taxon>
    </lineage>
</organism>
<protein>
    <submittedName>
        <fullName evidence="1">Uncharacterized protein</fullName>
    </submittedName>
</protein>
<gene>
    <name evidence="1" type="ORF">VB776_21810</name>
</gene>
<keyword evidence="2" id="KW-1185">Reference proteome</keyword>
<sequence length="61" mass="6634">MGSFDIVKRIDEMAAELASLLEPLSQLLAEGTRNGEGIRLENEELVMLGVVAEELSPSTLF</sequence>
<dbReference type="EMBL" id="JAYGIL010000039">
    <property type="protein sequence ID" value="MEA5405592.1"/>
    <property type="molecule type" value="Genomic_DNA"/>
</dbReference>
<proteinExistence type="predicted"/>
<comment type="caution">
    <text evidence="1">The sequence shown here is derived from an EMBL/GenBank/DDBJ whole genome shotgun (WGS) entry which is preliminary data.</text>
</comment>
<evidence type="ECO:0000313" key="1">
    <source>
        <dbReference type="EMBL" id="MEA5405592.1"/>
    </source>
</evidence>
<dbReference type="RefSeq" id="WP_323698997.1">
    <property type="nucleotide sequence ID" value="NZ_JAYGIL010000039.1"/>
</dbReference>
<evidence type="ECO:0000313" key="2">
    <source>
        <dbReference type="Proteomes" id="UP001303899"/>
    </source>
</evidence>
<accession>A0ABU5SAS7</accession>